<dbReference type="PANTHER" id="PTHR35008:SF9">
    <property type="entry name" value="CYTOCHROME C DOMAIN-CONTAINING PROTEIN"/>
    <property type="match status" value="1"/>
</dbReference>
<dbReference type="EMBL" id="VYQF01000001">
    <property type="protein sequence ID" value="KAA9041069.1"/>
    <property type="molecule type" value="Genomic_DNA"/>
</dbReference>
<dbReference type="Proteomes" id="UP000326903">
    <property type="component" value="Unassembled WGS sequence"/>
</dbReference>
<dbReference type="GO" id="GO:0020037">
    <property type="term" value="F:heme binding"/>
    <property type="evidence" value="ECO:0007669"/>
    <property type="project" value="InterPro"/>
</dbReference>
<sequence length="329" mass="36952">MGNSFKAKIIFIVVIFFIAVLSSFLPSCKSSFDKETISDSIPVAPWYGWNKYQIKPEDTLVRLGHDLIENTSYYFGPKGKVAAITNGMNCQNCHMQGGIIPWGNNFSAVIISYPKFSNRSGKMMSISRRINDCFERSLNGSAIDTNSHEMQAIIAYMHWVGDDVPRGKKPLGSGIMKLKYLDRAADPVKGQIVFINNCQKCHGKNGEGKFNEDASGFIYPPLWGPNSFNTGAGFYRISNLAGFIKNNMPFEESNYEHPKLTDEEAWDVAAFIDSQPRPLIKNKIDYPDISKKEIDNPTGPYSDTFSELQHKYGPYKPIAEALQLKKNID</sequence>
<organism evidence="7 8">
    <name type="scientific">Ginsengibacter hankyongi</name>
    <dbReference type="NCBI Taxonomy" id="2607284"/>
    <lineage>
        <taxon>Bacteria</taxon>
        <taxon>Pseudomonadati</taxon>
        <taxon>Bacteroidota</taxon>
        <taxon>Chitinophagia</taxon>
        <taxon>Chitinophagales</taxon>
        <taxon>Chitinophagaceae</taxon>
        <taxon>Ginsengibacter</taxon>
    </lineage>
</organism>
<protein>
    <submittedName>
        <fullName evidence="7">C-type cytochrome</fullName>
    </submittedName>
</protein>
<evidence type="ECO:0000256" key="4">
    <source>
        <dbReference type="PROSITE-ProRule" id="PRU00433"/>
    </source>
</evidence>
<dbReference type="PANTHER" id="PTHR35008">
    <property type="entry name" value="BLL4482 PROTEIN-RELATED"/>
    <property type="match status" value="1"/>
</dbReference>
<dbReference type="InterPro" id="IPR036909">
    <property type="entry name" value="Cyt_c-like_dom_sf"/>
</dbReference>
<dbReference type="GO" id="GO:0009055">
    <property type="term" value="F:electron transfer activity"/>
    <property type="evidence" value="ECO:0007669"/>
    <property type="project" value="InterPro"/>
</dbReference>
<evidence type="ECO:0000256" key="1">
    <source>
        <dbReference type="ARBA" id="ARBA00022617"/>
    </source>
</evidence>
<dbReference type="PROSITE" id="PS51007">
    <property type="entry name" value="CYTC"/>
    <property type="match status" value="1"/>
</dbReference>
<dbReference type="GO" id="GO:0046872">
    <property type="term" value="F:metal ion binding"/>
    <property type="evidence" value="ECO:0007669"/>
    <property type="project" value="UniProtKB-KW"/>
</dbReference>
<dbReference type="SUPFAM" id="SSF46626">
    <property type="entry name" value="Cytochrome c"/>
    <property type="match status" value="2"/>
</dbReference>
<name>A0A5J5IJ48_9BACT</name>
<gene>
    <name evidence="7" type="ORF">FW778_03240</name>
</gene>
<evidence type="ECO:0000313" key="7">
    <source>
        <dbReference type="EMBL" id="KAA9041069.1"/>
    </source>
</evidence>
<dbReference type="Gene3D" id="1.10.760.10">
    <property type="entry name" value="Cytochrome c-like domain"/>
    <property type="match status" value="2"/>
</dbReference>
<keyword evidence="8" id="KW-1185">Reference proteome</keyword>
<evidence type="ECO:0000313" key="8">
    <source>
        <dbReference type="Proteomes" id="UP000326903"/>
    </source>
</evidence>
<dbReference type="InterPro" id="IPR051459">
    <property type="entry name" value="Cytochrome_c-type_DH"/>
</dbReference>
<evidence type="ECO:0000259" key="6">
    <source>
        <dbReference type="PROSITE" id="PS51007"/>
    </source>
</evidence>
<feature type="transmembrane region" description="Helical" evidence="5">
    <location>
        <begin position="7"/>
        <end position="25"/>
    </location>
</feature>
<keyword evidence="3 4" id="KW-0408">Iron</keyword>
<dbReference type="RefSeq" id="WP_150413158.1">
    <property type="nucleotide sequence ID" value="NZ_VYQF01000001.1"/>
</dbReference>
<feature type="domain" description="Cytochrome c" evidence="6">
    <location>
        <begin position="185"/>
        <end position="276"/>
    </location>
</feature>
<reference evidence="7 8" key="1">
    <citation type="submission" date="2019-09" db="EMBL/GenBank/DDBJ databases">
        <title>Draft genome sequence of Ginsengibacter sp. BR5-29.</title>
        <authorList>
            <person name="Im W.-T."/>
        </authorList>
    </citation>
    <scope>NUCLEOTIDE SEQUENCE [LARGE SCALE GENOMIC DNA]</scope>
    <source>
        <strain evidence="7 8">BR5-29</strain>
    </source>
</reference>
<comment type="caution">
    <text evidence="7">The sequence shown here is derived from an EMBL/GenBank/DDBJ whole genome shotgun (WGS) entry which is preliminary data.</text>
</comment>
<accession>A0A5J5IJ48</accession>
<dbReference type="Pfam" id="PF00034">
    <property type="entry name" value="Cytochrom_C"/>
    <property type="match status" value="1"/>
</dbReference>
<keyword evidence="5" id="KW-1133">Transmembrane helix</keyword>
<keyword evidence="5" id="KW-0812">Transmembrane</keyword>
<dbReference type="Pfam" id="PF21342">
    <property type="entry name" value="SoxA-TsdA_cyt-c"/>
    <property type="match status" value="1"/>
</dbReference>
<keyword evidence="5" id="KW-0472">Membrane</keyword>
<evidence type="ECO:0000256" key="5">
    <source>
        <dbReference type="SAM" id="Phobius"/>
    </source>
</evidence>
<keyword evidence="2 4" id="KW-0479">Metal-binding</keyword>
<evidence type="ECO:0000256" key="2">
    <source>
        <dbReference type="ARBA" id="ARBA00022723"/>
    </source>
</evidence>
<keyword evidence="1 4" id="KW-0349">Heme</keyword>
<proteinExistence type="predicted"/>
<dbReference type="InterPro" id="IPR009056">
    <property type="entry name" value="Cyt_c-like_dom"/>
</dbReference>
<evidence type="ECO:0000256" key="3">
    <source>
        <dbReference type="ARBA" id="ARBA00023004"/>
    </source>
</evidence>
<dbReference type="AlphaFoldDB" id="A0A5J5IJ48"/>